<gene>
    <name evidence="2" type="ORF">GMARGA_LOCUS17116</name>
</gene>
<evidence type="ECO:0000313" key="3">
    <source>
        <dbReference type="Proteomes" id="UP000789901"/>
    </source>
</evidence>
<reference evidence="2 3" key="1">
    <citation type="submission" date="2021-06" db="EMBL/GenBank/DDBJ databases">
        <authorList>
            <person name="Kallberg Y."/>
            <person name="Tangrot J."/>
            <person name="Rosling A."/>
        </authorList>
    </citation>
    <scope>NUCLEOTIDE SEQUENCE [LARGE SCALE GENOMIC DNA]</scope>
    <source>
        <strain evidence="2 3">120-4 pot B 10/14</strain>
    </source>
</reference>
<evidence type="ECO:0000256" key="1">
    <source>
        <dbReference type="SAM" id="MobiDB-lite"/>
    </source>
</evidence>
<feature type="compositionally biased region" description="Low complexity" evidence="1">
    <location>
        <begin position="21"/>
        <end position="31"/>
    </location>
</feature>
<feature type="region of interest" description="Disordered" evidence="1">
    <location>
        <begin position="1"/>
        <end position="42"/>
    </location>
</feature>
<feature type="non-terminal residue" evidence="2">
    <location>
        <position position="277"/>
    </location>
</feature>
<protein>
    <submittedName>
        <fullName evidence="2">3287_t:CDS:1</fullName>
    </submittedName>
</protein>
<sequence length="277" mass="31847">MQSNASNAQKYINHDNDEYSSENNSNISSNKIFEENTMDEEEAEDIIDKLNEFKQKKKPKRPLVYVGNSEDKSSGESSLNNECSQILKSEENAEINKFQNDENIRTTIESIGNLIKNEKPQKVELVQYQSVVGYLRLLQSGKKKRESSKTIALIHRKEEIGQLKDDKDEARVIIALGANKDGYWNAIGIWAFDNLTIHTAMAPDALNVKKMNMYPSGCQPKMRPTKWNVERIRAYARLSFQWMDAYQHGLTGAKAEYAVRQHKSHQKLIQVLRNTNY</sequence>
<feature type="compositionally biased region" description="Polar residues" evidence="1">
    <location>
        <begin position="1"/>
        <end position="10"/>
    </location>
</feature>
<dbReference type="Proteomes" id="UP000789901">
    <property type="component" value="Unassembled WGS sequence"/>
</dbReference>
<accession>A0ABN7VD66</accession>
<comment type="caution">
    <text evidence="2">The sequence shown here is derived from an EMBL/GenBank/DDBJ whole genome shotgun (WGS) entry which is preliminary data.</text>
</comment>
<feature type="region of interest" description="Disordered" evidence="1">
    <location>
        <begin position="57"/>
        <end position="81"/>
    </location>
</feature>
<name>A0ABN7VD66_GIGMA</name>
<dbReference type="EMBL" id="CAJVQB010012764">
    <property type="protein sequence ID" value="CAG8757817.1"/>
    <property type="molecule type" value="Genomic_DNA"/>
</dbReference>
<organism evidence="2 3">
    <name type="scientific">Gigaspora margarita</name>
    <dbReference type="NCBI Taxonomy" id="4874"/>
    <lineage>
        <taxon>Eukaryota</taxon>
        <taxon>Fungi</taxon>
        <taxon>Fungi incertae sedis</taxon>
        <taxon>Mucoromycota</taxon>
        <taxon>Glomeromycotina</taxon>
        <taxon>Glomeromycetes</taxon>
        <taxon>Diversisporales</taxon>
        <taxon>Gigasporaceae</taxon>
        <taxon>Gigaspora</taxon>
    </lineage>
</organism>
<proteinExistence type="predicted"/>
<keyword evidence="3" id="KW-1185">Reference proteome</keyword>
<evidence type="ECO:0000313" key="2">
    <source>
        <dbReference type="EMBL" id="CAG8757817.1"/>
    </source>
</evidence>